<dbReference type="GO" id="GO:0045333">
    <property type="term" value="P:cellular respiration"/>
    <property type="evidence" value="ECO:0007669"/>
    <property type="project" value="UniProtKB-ARBA"/>
</dbReference>
<feature type="domain" description="Thiamine pyrophosphate enzyme TPP-binding" evidence="3">
    <location>
        <begin position="90"/>
        <end position="237"/>
    </location>
</feature>
<dbReference type="Proteomes" id="UP000198318">
    <property type="component" value="Unassembled WGS sequence"/>
</dbReference>
<gene>
    <name evidence="4" type="ORF">SAMN05443665_1002291</name>
</gene>
<keyword evidence="5" id="KW-1185">Reference proteome</keyword>
<feature type="compositionally biased region" description="Low complexity" evidence="2">
    <location>
        <begin position="1"/>
        <end position="18"/>
    </location>
</feature>
<evidence type="ECO:0000313" key="5">
    <source>
        <dbReference type="Proteomes" id="UP000198318"/>
    </source>
</evidence>
<dbReference type="GO" id="GO:0000287">
    <property type="term" value="F:magnesium ion binding"/>
    <property type="evidence" value="ECO:0007669"/>
    <property type="project" value="UniProtKB-ARBA"/>
</dbReference>
<reference evidence="4 5" key="1">
    <citation type="submission" date="2017-06" db="EMBL/GenBank/DDBJ databases">
        <authorList>
            <person name="Kim H.J."/>
            <person name="Triplett B.A."/>
        </authorList>
    </citation>
    <scope>NUCLEOTIDE SEQUENCE [LARGE SCALE GENOMIC DNA]</scope>
    <source>
        <strain evidence="4 5">DSM 44715</strain>
    </source>
</reference>
<dbReference type="PANTHER" id="PTHR48084">
    <property type="entry name" value="2-OXOGLUTARATE OXIDOREDUCTASE SUBUNIT KORB-RELATED"/>
    <property type="match status" value="1"/>
</dbReference>
<dbReference type="AlphaFoldDB" id="A0A239DHA4"/>
<name>A0A239DHA4_9ACTN</name>
<dbReference type="GO" id="GO:0030976">
    <property type="term" value="F:thiamine pyrophosphate binding"/>
    <property type="evidence" value="ECO:0007669"/>
    <property type="project" value="InterPro"/>
</dbReference>
<dbReference type="SUPFAM" id="SSF52518">
    <property type="entry name" value="Thiamin diphosphate-binding fold (THDP-binding)"/>
    <property type="match status" value="1"/>
</dbReference>
<feature type="region of interest" description="Disordered" evidence="2">
    <location>
        <begin position="1"/>
        <end position="25"/>
    </location>
</feature>
<dbReference type="Gene3D" id="3.40.50.970">
    <property type="match status" value="1"/>
</dbReference>
<keyword evidence="1" id="KW-0560">Oxidoreductase</keyword>
<dbReference type="Pfam" id="PF02775">
    <property type="entry name" value="TPP_enzyme_C"/>
    <property type="match status" value="1"/>
</dbReference>
<dbReference type="GO" id="GO:0016625">
    <property type="term" value="F:oxidoreductase activity, acting on the aldehyde or oxo group of donors, iron-sulfur protein as acceptor"/>
    <property type="evidence" value="ECO:0007669"/>
    <property type="project" value="UniProtKB-ARBA"/>
</dbReference>
<evidence type="ECO:0000256" key="1">
    <source>
        <dbReference type="ARBA" id="ARBA00023002"/>
    </source>
</evidence>
<accession>A0A239DHA4</accession>
<sequence length="375" mass="40366">MSENGSPNGNGAVANGNGAANGNGHANGNGRSLLSLVPKADQKQTLKDFKTDQEVRWCPGCGDYAILAAVQSFLPELGLRRENITFISGIGCSSRFPYYMNTYGFHSIHGRAPAIATGLATSRPDLSVWVVTGDGDSLSIGGNHLIHALRRNVNLKILLFNNRIYGLTKGQYSPTSELGKITKSTPMGSLDAPFNPLSLAIGAEGTFVARTIDSDRKHLQSVLRAAAQHRGTALVEIYQNCNIFNDGAFDPLKDADVRDDVTVRLEHGEPIVFGADGSKALRRTPTGSFEVVRTADVDPSEIAVHDAHNPDPSQAFALSRLDQPAFEHTPIGIFRDVDRPSYDELMRAQLDEAVTKQGEGDLAALLGSGDTWRID</sequence>
<evidence type="ECO:0000259" key="3">
    <source>
        <dbReference type="Pfam" id="PF02775"/>
    </source>
</evidence>
<dbReference type="InterPro" id="IPR029061">
    <property type="entry name" value="THDP-binding"/>
</dbReference>
<proteinExistence type="predicted"/>
<dbReference type="CDD" id="cd03375">
    <property type="entry name" value="TPP_OGFOR"/>
    <property type="match status" value="1"/>
</dbReference>
<protein>
    <submittedName>
        <fullName evidence="4">2-oxoglutarate ferredoxin oxidoreductase subunit beta</fullName>
    </submittedName>
</protein>
<dbReference type="InterPro" id="IPR051457">
    <property type="entry name" value="2-oxoacid:Fd_oxidoreductase"/>
</dbReference>
<evidence type="ECO:0000256" key="2">
    <source>
        <dbReference type="SAM" id="MobiDB-lite"/>
    </source>
</evidence>
<organism evidence="4 5">
    <name type="scientific">Actinomadura meyerae</name>
    <dbReference type="NCBI Taxonomy" id="240840"/>
    <lineage>
        <taxon>Bacteria</taxon>
        <taxon>Bacillati</taxon>
        <taxon>Actinomycetota</taxon>
        <taxon>Actinomycetes</taxon>
        <taxon>Streptosporangiales</taxon>
        <taxon>Thermomonosporaceae</taxon>
        <taxon>Actinomadura</taxon>
    </lineage>
</organism>
<dbReference type="InterPro" id="IPR011766">
    <property type="entry name" value="TPP_enzyme_TPP-bd"/>
</dbReference>
<dbReference type="PANTHER" id="PTHR48084:SF4">
    <property type="entry name" value="2-OXOGLUTARATE OXIDOREDUCTASE SUBUNIT KORB"/>
    <property type="match status" value="1"/>
</dbReference>
<evidence type="ECO:0000313" key="4">
    <source>
        <dbReference type="EMBL" id="SNS31402.1"/>
    </source>
</evidence>
<dbReference type="EMBL" id="FZOR01000002">
    <property type="protein sequence ID" value="SNS31402.1"/>
    <property type="molecule type" value="Genomic_DNA"/>
</dbReference>